<dbReference type="SMART" id="SM00336">
    <property type="entry name" value="BBOX"/>
    <property type="match status" value="2"/>
</dbReference>
<dbReference type="PROSITE" id="PS50119">
    <property type="entry name" value="ZF_BBOX"/>
    <property type="match status" value="1"/>
</dbReference>
<feature type="compositionally biased region" description="Polar residues" evidence="6">
    <location>
        <begin position="179"/>
        <end position="188"/>
    </location>
</feature>
<protein>
    <submittedName>
        <fullName evidence="9">E3 ubiquitin-protein ligase TRIM36</fullName>
    </submittedName>
</protein>
<dbReference type="SUPFAM" id="SSF57850">
    <property type="entry name" value="RING/U-box"/>
    <property type="match status" value="1"/>
</dbReference>
<accession>A0A6F9DW61</accession>
<evidence type="ECO:0000256" key="4">
    <source>
        <dbReference type="PROSITE-ProRule" id="PRU00024"/>
    </source>
</evidence>
<dbReference type="InterPro" id="IPR036116">
    <property type="entry name" value="FN3_sf"/>
</dbReference>
<evidence type="ECO:0000313" key="9">
    <source>
        <dbReference type="EMBL" id="CAB3267240.1"/>
    </source>
</evidence>
<dbReference type="InterPro" id="IPR027370">
    <property type="entry name" value="Znf-RING_euk"/>
</dbReference>
<dbReference type="EMBL" id="LR791378">
    <property type="protein sequence ID" value="CAB3267240.1"/>
    <property type="molecule type" value="mRNA"/>
</dbReference>
<evidence type="ECO:0000256" key="6">
    <source>
        <dbReference type="SAM" id="MobiDB-lite"/>
    </source>
</evidence>
<feature type="compositionally biased region" description="Polar residues" evidence="6">
    <location>
        <begin position="206"/>
        <end position="220"/>
    </location>
</feature>
<feature type="compositionally biased region" description="Low complexity" evidence="6">
    <location>
        <begin position="249"/>
        <end position="262"/>
    </location>
</feature>
<dbReference type="InterPro" id="IPR003961">
    <property type="entry name" value="FN3_dom"/>
</dbReference>
<dbReference type="PANTHER" id="PTHR24099:SF26">
    <property type="entry name" value="E3 UBIQUITIN-PROTEIN LIGASE TRIM36-LIKE ISOFORM X1"/>
    <property type="match status" value="1"/>
</dbReference>
<evidence type="ECO:0000256" key="2">
    <source>
        <dbReference type="ARBA" id="ARBA00022771"/>
    </source>
</evidence>
<keyword evidence="3" id="KW-0862">Zinc</keyword>
<dbReference type="AlphaFoldDB" id="A0A6F9DW61"/>
<evidence type="ECO:0000259" key="8">
    <source>
        <dbReference type="PROSITE" id="PS50853"/>
    </source>
</evidence>
<keyword evidence="2 4" id="KW-0863">Zinc-finger</keyword>
<dbReference type="SMART" id="SM00184">
    <property type="entry name" value="RING"/>
    <property type="match status" value="2"/>
</dbReference>
<dbReference type="InterPro" id="IPR001841">
    <property type="entry name" value="Znf_RING"/>
</dbReference>
<proteinExistence type="evidence at transcript level"/>
<dbReference type="PROSITE" id="PS50853">
    <property type="entry name" value="FN3"/>
    <property type="match status" value="1"/>
</dbReference>
<dbReference type="InterPro" id="IPR013783">
    <property type="entry name" value="Ig-like_fold"/>
</dbReference>
<dbReference type="CDD" id="cd00063">
    <property type="entry name" value="FN3"/>
    <property type="match status" value="1"/>
</dbReference>
<dbReference type="CDD" id="cd19807">
    <property type="entry name" value="Bbox1_TRIM36-like"/>
    <property type="match status" value="1"/>
</dbReference>
<dbReference type="InterPro" id="IPR000315">
    <property type="entry name" value="Znf_B-box"/>
</dbReference>
<dbReference type="Pfam" id="PF13445">
    <property type="entry name" value="zf-RING_UBOX"/>
    <property type="match status" value="1"/>
</dbReference>
<evidence type="ECO:0000256" key="5">
    <source>
        <dbReference type="SAM" id="Coils"/>
    </source>
</evidence>
<dbReference type="InterPro" id="IPR050617">
    <property type="entry name" value="E3_ligase_FN3/SPRY"/>
</dbReference>
<feature type="coiled-coil region" evidence="5">
    <location>
        <begin position="428"/>
        <end position="509"/>
    </location>
</feature>
<name>A0A6F9DW61_9ASCI</name>
<feature type="compositionally biased region" description="Polar residues" evidence="6">
    <location>
        <begin position="227"/>
        <end position="248"/>
    </location>
</feature>
<dbReference type="Gene3D" id="3.30.40.10">
    <property type="entry name" value="Zinc/RING finger domain, C3HC4 (zinc finger)"/>
    <property type="match status" value="1"/>
</dbReference>
<keyword evidence="5" id="KW-0175">Coiled coil</keyword>
<dbReference type="Gene3D" id="2.60.40.10">
    <property type="entry name" value="Immunoglobulins"/>
    <property type="match status" value="1"/>
</dbReference>
<keyword evidence="1" id="KW-0479">Metal-binding</keyword>
<dbReference type="GO" id="GO:0008270">
    <property type="term" value="F:zinc ion binding"/>
    <property type="evidence" value="ECO:0007669"/>
    <property type="project" value="UniProtKB-KW"/>
</dbReference>
<dbReference type="InterPro" id="IPR013083">
    <property type="entry name" value="Znf_RING/FYVE/PHD"/>
</dbReference>
<dbReference type="SUPFAM" id="SSF57845">
    <property type="entry name" value="B-box zinc-binding domain"/>
    <property type="match status" value="1"/>
</dbReference>
<evidence type="ECO:0000259" key="7">
    <source>
        <dbReference type="PROSITE" id="PS50119"/>
    </source>
</evidence>
<dbReference type="PANTHER" id="PTHR24099">
    <property type="entry name" value="E3 UBIQUITIN-PROTEIN LIGASE TRIM36-RELATED"/>
    <property type="match status" value="1"/>
</dbReference>
<sequence length="871" mass="96525">MLGAFKFWGTKQNSPKCSPRRLKRTTSLVSMTSSVDDVDKSEMSNYGHLLTCALCRELFTHPVLLPCQHSMCYGCARAQIMDPVMTSLAEENQSSAVDDDVISVTSLLDVTSRQNSFSESLDMPHDRSQGGASPKFRSSTRVTSPVDRSHGNDSFDDAQSPNASIVLSTKDFLHFKQVTPQPKASKNSPDAAGASPLNKSCCVETKTPQGRNTKRPSSASCGRKSFSKFSKNMTSSSNLLRSSTGKANSNLRRSSSTSSLVRASLRHQQSYESLKRSKVKNLFCPSCDRNVELGSLGISGLFRNFALESIVERFRSKAKAAVAIRCGYCKPPAADATKSCLDCKLSYCNECFKAVHVWGTKKAQHDYVGPTNNFSRPKVLLCPEHSQEAVTMYCNKCKRSVCRMCKVSGGNHVNHPVSSAKTAFREGRERLCADLQILKQKKEKVNAKIESLGEAFKELERKESVAREEIHTSIDEMHRLLEVKRNDLLGKAECRMREEEKRMRAELQKLYTRQMHTGVASFAEEILKETDPNYFLQNIRMVEFRVREAIDLIPDSEEEEENLPGGSLDLHLNITKVKEQLEEMHFIDAPGTPILLRDCITSTSPTIRWDASSTSDVIEYYEAKFSAHGVETKIEKCTESSVCVPDEFRATDCDVTVRGVNRAGQGEWSSVFKWRGKRGRHFKLVSESDECDVTIESSGLAAKFRSDNFSVLKGDVGLWNGDHEWQVSVTSHGPNHVIVGVSAASPRDKNVLHGSESPVAKTKAVASEGAYLHITPDRARYISSLPQNYDSAGLRGSKPGGNIEEGLVVISRHFKVSMTLQIRSGNEATVVFYDVINESGEKKAVLEKSFGCSLPVWPIVLAKGDVKVTID</sequence>
<dbReference type="Pfam" id="PF00643">
    <property type="entry name" value="zf-B_box"/>
    <property type="match status" value="1"/>
</dbReference>
<dbReference type="Gene3D" id="3.30.160.60">
    <property type="entry name" value="Classic Zinc Finger"/>
    <property type="match status" value="1"/>
</dbReference>
<gene>
    <name evidence="9" type="primary">Trim36</name>
</gene>
<feature type="region of interest" description="Disordered" evidence="6">
    <location>
        <begin position="179"/>
        <end position="262"/>
    </location>
</feature>
<feature type="region of interest" description="Disordered" evidence="6">
    <location>
        <begin position="116"/>
        <end position="161"/>
    </location>
</feature>
<dbReference type="SUPFAM" id="SSF49265">
    <property type="entry name" value="Fibronectin type III"/>
    <property type="match status" value="1"/>
</dbReference>
<reference evidence="9" key="1">
    <citation type="submission" date="2020-04" db="EMBL/GenBank/DDBJ databases">
        <authorList>
            <person name="Neveu A P."/>
        </authorList>
    </citation>
    <scope>NUCLEOTIDE SEQUENCE</scope>
    <source>
        <tissue evidence="9">Whole embryo</tissue>
    </source>
</reference>
<dbReference type="Gene3D" id="4.10.830.40">
    <property type="match status" value="1"/>
</dbReference>
<feature type="domain" description="B box-type" evidence="7">
    <location>
        <begin position="377"/>
        <end position="420"/>
    </location>
</feature>
<evidence type="ECO:0000256" key="1">
    <source>
        <dbReference type="ARBA" id="ARBA00022723"/>
    </source>
</evidence>
<evidence type="ECO:0000256" key="3">
    <source>
        <dbReference type="ARBA" id="ARBA00022833"/>
    </source>
</evidence>
<organism evidence="9">
    <name type="scientific">Phallusia mammillata</name>
    <dbReference type="NCBI Taxonomy" id="59560"/>
    <lineage>
        <taxon>Eukaryota</taxon>
        <taxon>Metazoa</taxon>
        <taxon>Chordata</taxon>
        <taxon>Tunicata</taxon>
        <taxon>Ascidiacea</taxon>
        <taxon>Phlebobranchia</taxon>
        <taxon>Ascidiidae</taxon>
        <taxon>Phallusia</taxon>
    </lineage>
</organism>
<feature type="domain" description="Fibronectin type-III" evidence="8">
    <location>
        <begin position="589"/>
        <end position="679"/>
    </location>
</feature>